<evidence type="ECO:0000256" key="9">
    <source>
        <dbReference type="SAM" id="MobiDB-lite"/>
    </source>
</evidence>
<dbReference type="InterPro" id="IPR036259">
    <property type="entry name" value="MFS_trans_sf"/>
</dbReference>
<dbReference type="Pfam" id="PF07690">
    <property type="entry name" value="MFS_1"/>
    <property type="match status" value="1"/>
</dbReference>
<dbReference type="PRINTS" id="PR01035">
    <property type="entry name" value="TCRTETA"/>
</dbReference>
<feature type="transmembrane region" description="Helical" evidence="10">
    <location>
        <begin position="378"/>
        <end position="399"/>
    </location>
</feature>
<protein>
    <submittedName>
        <fullName evidence="12">Bicyclomycin resistance protein</fullName>
    </submittedName>
</protein>
<dbReference type="SUPFAM" id="SSF103473">
    <property type="entry name" value="MFS general substrate transporter"/>
    <property type="match status" value="1"/>
</dbReference>
<dbReference type="PROSITE" id="PS50850">
    <property type="entry name" value="MFS"/>
    <property type="match status" value="1"/>
</dbReference>
<dbReference type="EMBL" id="CP128986">
    <property type="protein sequence ID" value="WOC14529.1"/>
    <property type="molecule type" value="Genomic_DNA"/>
</dbReference>
<keyword evidence="5" id="KW-1003">Cell membrane</keyword>
<dbReference type="InterPro" id="IPR001958">
    <property type="entry name" value="Tet-R_TetA/multi-R_MdtG-like"/>
</dbReference>
<dbReference type="GO" id="GO:1990961">
    <property type="term" value="P:xenobiotic detoxification by transmembrane export across the plasma membrane"/>
    <property type="evidence" value="ECO:0007669"/>
    <property type="project" value="InterPro"/>
</dbReference>
<feature type="transmembrane region" description="Helical" evidence="10">
    <location>
        <begin position="288"/>
        <end position="307"/>
    </location>
</feature>
<dbReference type="PROSITE" id="PS00216">
    <property type="entry name" value="SUGAR_TRANSPORT_1"/>
    <property type="match status" value="1"/>
</dbReference>
<evidence type="ECO:0000256" key="7">
    <source>
        <dbReference type="ARBA" id="ARBA00022989"/>
    </source>
</evidence>
<dbReference type="FunFam" id="1.20.1720.10:FF:000005">
    <property type="entry name" value="Bcr/CflA family efflux transporter"/>
    <property type="match status" value="1"/>
</dbReference>
<feature type="transmembrane region" description="Helical" evidence="10">
    <location>
        <begin position="108"/>
        <end position="129"/>
    </location>
</feature>
<feature type="transmembrane region" description="Helical" evidence="10">
    <location>
        <begin position="351"/>
        <end position="372"/>
    </location>
</feature>
<gene>
    <name evidence="12" type="primary">bcr</name>
    <name evidence="12" type="ORF">MP11Mi_36510</name>
</gene>
<dbReference type="GO" id="GO:0042910">
    <property type="term" value="F:xenobiotic transmembrane transporter activity"/>
    <property type="evidence" value="ECO:0007669"/>
    <property type="project" value="InterPro"/>
</dbReference>
<dbReference type="InterPro" id="IPR005829">
    <property type="entry name" value="Sugar_transporter_CS"/>
</dbReference>
<comment type="similarity">
    <text evidence="3">Belongs to the major facilitator superfamily. TCR/Tet family.</text>
</comment>
<evidence type="ECO:0000256" key="4">
    <source>
        <dbReference type="ARBA" id="ARBA00022448"/>
    </source>
</evidence>
<evidence type="ECO:0000256" key="3">
    <source>
        <dbReference type="ARBA" id="ARBA00007520"/>
    </source>
</evidence>
<proteinExistence type="inferred from homology"/>
<name>A0AA97D0K9_9ACTN</name>
<keyword evidence="4" id="KW-0813">Transport</keyword>
<feature type="region of interest" description="Disordered" evidence="9">
    <location>
        <begin position="404"/>
        <end position="471"/>
    </location>
</feature>
<dbReference type="InterPro" id="IPR011701">
    <property type="entry name" value="MFS"/>
</dbReference>
<dbReference type="Gene3D" id="1.20.1720.10">
    <property type="entry name" value="Multidrug resistance protein D"/>
    <property type="match status" value="1"/>
</dbReference>
<evidence type="ECO:0000259" key="11">
    <source>
        <dbReference type="PROSITE" id="PS50850"/>
    </source>
</evidence>
<dbReference type="InterPro" id="IPR020846">
    <property type="entry name" value="MFS_dom"/>
</dbReference>
<feature type="transmembrane region" description="Helical" evidence="10">
    <location>
        <begin position="257"/>
        <end position="276"/>
    </location>
</feature>
<comment type="subcellular location">
    <subcellularLocation>
        <location evidence="1">Cell membrane</location>
        <topology evidence="1">Multi-pass membrane protein</topology>
    </subcellularLocation>
</comment>
<feature type="compositionally biased region" description="Basic and acidic residues" evidence="9">
    <location>
        <begin position="416"/>
        <end position="438"/>
    </location>
</feature>
<evidence type="ECO:0000313" key="12">
    <source>
        <dbReference type="EMBL" id="WOC14529.1"/>
    </source>
</evidence>
<dbReference type="NCBIfam" id="TIGR00710">
    <property type="entry name" value="efflux_Bcr_CflA"/>
    <property type="match status" value="1"/>
</dbReference>
<comment type="similarity">
    <text evidence="2">Belongs to the major facilitator superfamily. Bcr/CmlA family.</text>
</comment>
<reference evidence="12" key="1">
    <citation type="submission" date="2023-06" db="EMBL/GenBank/DDBJ databases">
        <title>Gordonia sp. nov. and Pseudochrobactrum sp. nov., two species isolated from the burying beetle Nicrophorus vespilloides.</title>
        <authorList>
            <person name="Poehlein A."/>
            <person name="Guzman J."/>
            <person name="Daniel R."/>
            <person name="Vilcinskas A."/>
        </authorList>
    </citation>
    <scope>NUCLEOTIDE SEQUENCE</scope>
    <source>
        <strain evidence="12">MP11Mi</strain>
    </source>
</reference>
<evidence type="ECO:0000256" key="6">
    <source>
        <dbReference type="ARBA" id="ARBA00022692"/>
    </source>
</evidence>
<keyword evidence="6 10" id="KW-0812">Transmembrane</keyword>
<dbReference type="CDD" id="cd17320">
    <property type="entry name" value="MFS_MdfA_MDR_like"/>
    <property type="match status" value="1"/>
</dbReference>
<feature type="transmembrane region" description="Helical" evidence="10">
    <location>
        <begin position="169"/>
        <end position="191"/>
    </location>
</feature>
<evidence type="ECO:0000256" key="5">
    <source>
        <dbReference type="ARBA" id="ARBA00022475"/>
    </source>
</evidence>
<feature type="transmembrane region" description="Helical" evidence="10">
    <location>
        <begin position="313"/>
        <end position="339"/>
    </location>
</feature>
<dbReference type="AlphaFoldDB" id="A0AA97D0K9"/>
<feature type="transmembrane region" description="Helical" evidence="10">
    <location>
        <begin position="48"/>
        <end position="70"/>
    </location>
</feature>
<keyword evidence="7 10" id="KW-1133">Transmembrane helix</keyword>
<sequence length="471" mass="48704">MRRRRMTATDRKAGPVLATLLLLLTVFGPISMDLYLPVLPALTSELGASTSAAQFTLTACLIGLAVGQMIAGPLSDRFGRKIPLVVGLVAYIVASVLCAVSPSIETLVVARLVQGLAGSVGIVIAQAGGRDVYSGSALIRFYGKVTVLGGLAAIIGPFLGGQLARFTDWRGTFCFLALLGAIIMVATLVIYRETLPAELRTTGGITQSGRDFRKLFSDRLFVGAVLVCGLTHAALFAYLSGATYILQDGYGLSPQGYAMAFGVNSAAYMSFGWIGGRTADRWSERGTLAAGVAITGLGSLGLLYSGLVGAPLAVVLTSLFVLASGVALAAPPAASLALADYPELAGTASSVLGCARFGLGGVAAPLVGLGGATAVLPLGVVTVACVVLALVALVALVAVHRPRDRDASHGPAWSRPESRRDRRMRDSGDGAVAARDDSLLDAVASSEPMDRMLEQTLGADGCRRETRSFRD</sequence>
<feature type="compositionally biased region" description="Basic and acidic residues" evidence="9">
    <location>
        <begin position="461"/>
        <end position="471"/>
    </location>
</feature>
<dbReference type="PANTHER" id="PTHR23502">
    <property type="entry name" value="MAJOR FACILITATOR SUPERFAMILY"/>
    <property type="match status" value="1"/>
</dbReference>
<keyword evidence="8 10" id="KW-0472">Membrane</keyword>
<dbReference type="PANTHER" id="PTHR23502:SF132">
    <property type="entry name" value="POLYAMINE TRANSPORTER 2-RELATED"/>
    <property type="match status" value="1"/>
</dbReference>
<evidence type="ECO:0000256" key="8">
    <source>
        <dbReference type="ARBA" id="ARBA00023136"/>
    </source>
</evidence>
<evidence type="ECO:0000256" key="1">
    <source>
        <dbReference type="ARBA" id="ARBA00004651"/>
    </source>
</evidence>
<feature type="transmembrane region" description="Helical" evidence="10">
    <location>
        <begin position="220"/>
        <end position="245"/>
    </location>
</feature>
<evidence type="ECO:0000256" key="2">
    <source>
        <dbReference type="ARBA" id="ARBA00006236"/>
    </source>
</evidence>
<accession>A0AA97D0K9</accession>
<evidence type="ECO:0000256" key="10">
    <source>
        <dbReference type="SAM" id="Phobius"/>
    </source>
</evidence>
<dbReference type="InterPro" id="IPR004812">
    <property type="entry name" value="Efflux_drug-R_Bcr/CmlA"/>
</dbReference>
<feature type="transmembrane region" description="Helical" evidence="10">
    <location>
        <begin position="82"/>
        <end position="102"/>
    </location>
</feature>
<feature type="transmembrane region" description="Helical" evidence="10">
    <location>
        <begin position="141"/>
        <end position="163"/>
    </location>
</feature>
<dbReference type="GO" id="GO:0005886">
    <property type="term" value="C:plasma membrane"/>
    <property type="evidence" value="ECO:0007669"/>
    <property type="project" value="UniProtKB-SubCell"/>
</dbReference>
<organism evidence="12">
    <name type="scientific">Gordonia sp. MP11Mi</name>
    <dbReference type="NCBI Taxonomy" id="3022769"/>
    <lineage>
        <taxon>Bacteria</taxon>
        <taxon>Bacillati</taxon>
        <taxon>Actinomycetota</taxon>
        <taxon>Actinomycetes</taxon>
        <taxon>Mycobacteriales</taxon>
        <taxon>Gordoniaceae</taxon>
        <taxon>Gordonia</taxon>
    </lineage>
</organism>
<feature type="domain" description="Major facilitator superfamily (MFS) profile" evidence="11">
    <location>
        <begin position="17"/>
        <end position="403"/>
    </location>
</feature>